<evidence type="ECO:0000256" key="7">
    <source>
        <dbReference type="ARBA" id="ARBA00023136"/>
    </source>
</evidence>
<organism evidence="10 11">
    <name type="scientific">Mesorhizobium liriopis</name>
    <dbReference type="NCBI Taxonomy" id="2953882"/>
    <lineage>
        <taxon>Bacteria</taxon>
        <taxon>Pseudomonadati</taxon>
        <taxon>Pseudomonadota</taxon>
        <taxon>Alphaproteobacteria</taxon>
        <taxon>Hyphomicrobiales</taxon>
        <taxon>Phyllobacteriaceae</taxon>
        <taxon>Mesorhizobium</taxon>
    </lineage>
</organism>
<feature type="transmembrane region" description="Helical" evidence="8">
    <location>
        <begin position="80"/>
        <end position="103"/>
    </location>
</feature>
<reference evidence="10 11" key="1">
    <citation type="submission" date="2022-06" db="EMBL/GenBank/DDBJ databases">
        <title>Mesorhizobium sp. strain RP14 Genome sequencing and assembly.</title>
        <authorList>
            <person name="Kim I."/>
        </authorList>
    </citation>
    <scope>NUCLEOTIDE SEQUENCE [LARGE SCALE GENOMIC DNA]</scope>
    <source>
        <strain evidence="11">RP14(2022)</strain>
    </source>
</reference>
<evidence type="ECO:0000313" key="10">
    <source>
        <dbReference type="EMBL" id="MCO6051554.1"/>
    </source>
</evidence>
<proteinExistence type="predicted"/>
<comment type="caution">
    <text evidence="10">The sequence shown here is derived from an EMBL/GenBank/DDBJ whole genome shotgun (WGS) entry which is preliminary data.</text>
</comment>
<dbReference type="InterPro" id="IPR043760">
    <property type="entry name" value="PycTM_dom"/>
</dbReference>
<name>A0ABT1C9Q9_9HYPH</name>
<keyword evidence="5 8" id="KW-1133">Transmembrane helix</keyword>
<keyword evidence="3 8" id="KW-0812">Transmembrane</keyword>
<feature type="transmembrane region" description="Helical" evidence="8">
    <location>
        <begin position="161"/>
        <end position="180"/>
    </location>
</feature>
<keyword evidence="11" id="KW-1185">Reference proteome</keyword>
<dbReference type="EMBL" id="JAMXQS010000008">
    <property type="protein sequence ID" value="MCO6051554.1"/>
    <property type="molecule type" value="Genomic_DNA"/>
</dbReference>
<keyword evidence="4" id="KW-0547">Nucleotide-binding</keyword>
<accession>A0ABT1C9Q9</accession>
<feature type="transmembrane region" description="Helical" evidence="8">
    <location>
        <begin position="47"/>
        <end position="68"/>
    </location>
</feature>
<evidence type="ECO:0000313" key="11">
    <source>
        <dbReference type="Proteomes" id="UP001205906"/>
    </source>
</evidence>
<gene>
    <name evidence="10" type="ORF">NGM99_17350</name>
</gene>
<keyword evidence="7 8" id="KW-0472">Membrane</keyword>
<evidence type="ECO:0000256" key="5">
    <source>
        <dbReference type="ARBA" id="ARBA00022989"/>
    </source>
</evidence>
<evidence type="ECO:0000256" key="6">
    <source>
        <dbReference type="ARBA" id="ARBA00023118"/>
    </source>
</evidence>
<dbReference type="RefSeq" id="WP_252821227.1">
    <property type="nucleotide sequence ID" value="NZ_JAMXQS010000008.1"/>
</dbReference>
<evidence type="ECO:0000256" key="4">
    <source>
        <dbReference type="ARBA" id="ARBA00022741"/>
    </source>
</evidence>
<evidence type="ECO:0000256" key="2">
    <source>
        <dbReference type="ARBA" id="ARBA00022475"/>
    </source>
</evidence>
<evidence type="ECO:0000256" key="3">
    <source>
        <dbReference type="ARBA" id="ARBA00022692"/>
    </source>
</evidence>
<evidence type="ECO:0000259" key="9">
    <source>
        <dbReference type="Pfam" id="PF18967"/>
    </source>
</evidence>
<protein>
    <submittedName>
        <fullName evidence="10">DUF5706 domain-containing protein</fullName>
    </submittedName>
</protein>
<dbReference type="Proteomes" id="UP001205906">
    <property type="component" value="Unassembled WGS sequence"/>
</dbReference>
<sequence length="185" mass="20603">MAGEAETVVAPVLEARKLTSDDKAFLDHLKKINDTFYDQIKIADQKAAYIFTFMVAFLVTSAESRAVFDPARYQTGDLVAMFLSAVLAVSVLVSMVSAILVVLPRKSAVGSSLYWNTWPVNRATFLNARERDDPAYLFDQYIMNVDALSAINRAKYSHVSWAFRGLMVVVVSYCFLLGWGTRPIG</sequence>
<keyword evidence="6" id="KW-0051">Antiviral defense</keyword>
<keyword evidence="2" id="KW-1003">Cell membrane</keyword>
<feature type="domain" description="Pycsar effector protein" evidence="9">
    <location>
        <begin position="28"/>
        <end position="178"/>
    </location>
</feature>
<comment type="subcellular location">
    <subcellularLocation>
        <location evidence="1">Cell membrane</location>
    </subcellularLocation>
</comment>
<dbReference type="Pfam" id="PF18967">
    <property type="entry name" value="PycTM"/>
    <property type="match status" value="1"/>
</dbReference>
<evidence type="ECO:0000256" key="8">
    <source>
        <dbReference type="SAM" id="Phobius"/>
    </source>
</evidence>
<evidence type="ECO:0000256" key="1">
    <source>
        <dbReference type="ARBA" id="ARBA00004236"/>
    </source>
</evidence>